<dbReference type="Proteomes" id="UP001652503">
    <property type="component" value="Unassembled WGS sequence"/>
</dbReference>
<evidence type="ECO:0000313" key="2">
    <source>
        <dbReference type="Proteomes" id="UP001652503"/>
    </source>
</evidence>
<evidence type="ECO:0000313" key="1">
    <source>
        <dbReference type="EMBL" id="MCV2864392.1"/>
    </source>
</evidence>
<proteinExistence type="predicted"/>
<name>A0ABT2YZT7_9RHOB</name>
<sequence length="127" mass="13494">MSFPKKGKFFPKQNGYGGNGGSDPEIGFAAEIAAALRRSHGDSRAGVKIVASWTGANEKTVKNWFAGRYGPSGAHLVSLARHSDEVLETFLAAAGRHDLMVAVKLAAAEDAIEELLVAVRVLSSREQ</sequence>
<organism evidence="1 2">
    <name type="scientific">Albidovulum sediminicola</name>
    <dbReference type="NCBI Taxonomy" id="2984331"/>
    <lineage>
        <taxon>Bacteria</taxon>
        <taxon>Pseudomonadati</taxon>
        <taxon>Pseudomonadota</taxon>
        <taxon>Alphaproteobacteria</taxon>
        <taxon>Rhodobacterales</taxon>
        <taxon>Paracoccaceae</taxon>
        <taxon>Albidovulum</taxon>
    </lineage>
</organism>
<accession>A0ABT2YZT7</accession>
<keyword evidence="2" id="KW-1185">Reference proteome</keyword>
<gene>
    <name evidence="1" type="ORF">OE647_06520</name>
</gene>
<comment type="caution">
    <text evidence="1">The sequence shown here is derived from an EMBL/GenBank/DDBJ whole genome shotgun (WGS) entry which is preliminary data.</text>
</comment>
<reference evidence="1 2" key="1">
    <citation type="submission" date="2022-10" db="EMBL/GenBank/DDBJ databases">
        <title>Defluviimonas sp. nov., isolated from ocean surface water.</title>
        <authorList>
            <person name="He W."/>
            <person name="Wang L."/>
            <person name="Zhang D.-F."/>
        </authorList>
    </citation>
    <scope>NUCLEOTIDE SEQUENCE [LARGE SCALE GENOMIC DNA]</scope>
    <source>
        <strain evidence="1 2">WL0075</strain>
    </source>
</reference>
<protein>
    <submittedName>
        <fullName evidence="1">Uncharacterized protein</fullName>
    </submittedName>
</protein>
<dbReference type="RefSeq" id="WP_263720912.1">
    <property type="nucleotide sequence ID" value="NZ_JAOWLA010000005.1"/>
</dbReference>
<dbReference type="EMBL" id="JAOWLA010000005">
    <property type="protein sequence ID" value="MCV2864392.1"/>
    <property type="molecule type" value="Genomic_DNA"/>
</dbReference>